<dbReference type="InterPro" id="IPR010730">
    <property type="entry name" value="HET"/>
</dbReference>
<dbReference type="Pfam" id="PF06985">
    <property type="entry name" value="HET"/>
    <property type="match status" value="1"/>
</dbReference>
<comment type="caution">
    <text evidence="2">The sequence shown here is derived from an EMBL/GenBank/DDBJ whole genome shotgun (WGS) entry which is preliminary data.</text>
</comment>
<name>A0A8H5Z7V2_COCSA</name>
<dbReference type="Pfam" id="PF26639">
    <property type="entry name" value="Het-6_barrel"/>
    <property type="match status" value="1"/>
</dbReference>
<sequence>MASFFRFLSRKLWALYPMGSRVDSPLVAGWWHYYWSQLHIAGLLTWSLASLLTRTGKSLFTSMVVTNFGDPIYRYAPSGPLAKKYAYFAIAYLVGLKNRMLVENAKVYSTLPEGPPRIRAMRLRPGRCEEEIICDLIEGPLSFVEFEALSYVWGVSLRSYTIRVDGKPFYIPYNLYSALKELRNTEHERILWVDAVCINQLDDTEKSTQVQMMRDIYSKASKVVVWLGESAPATGSMFEFVQQFGAAKTEEIDTLWDNHTMQPTWTGMWAEYIRIFKHDWWGRAWVIQEVVVGRHVVIQCGPFQVDWEAVHRLFTYGPFANDCFSNHRPPSFVKYIQGLREEANDAEDSNVTLGDLVVRFRLQSATFGSDKIYALLGLLQSDNPSLITPDYSKPPDEVFLQFTESCLIHMKSLDILSYAPGAQLHDSSWCRDWRLNYDQPFMVTAKRLLDLESSRPFSASGRHPPCFVIDLEYRVLAVTGYEIGVVARTGIVAERNPWQNIDWDHILRSWEFVAGEELGHTETSALRESFNRTVTADCWQIEPTDWRKRLKTQQEHSRDDENIDYRLAVRNACVGRRFFMTEDGRFGLGPWDMKRGDTVAVLLGGKIPYILRHCANRSSARIFSSTYHKLVGEAFVDGLMYQDEGLQNNCLRDFLLM</sequence>
<dbReference type="PANTHER" id="PTHR24148">
    <property type="entry name" value="ANKYRIN REPEAT DOMAIN-CONTAINING PROTEIN 39 HOMOLOG-RELATED"/>
    <property type="match status" value="1"/>
</dbReference>
<organism evidence="2 3">
    <name type="scientific">Cochliobolus sativus</name>
    <name type="common">Common root rot and spot blotch fungus</name>
    <name type="synonym">Bipolaris sorokiniana</name>
    <dbReference type="NCBI Taxonomy" id="45130"/>
    <lineage>
        <taxon>Eukaryota</taxon>
        <taxon>Fungi</taxon>
        <taxon>Dikarya</taxon>
        <taxon>Ascomycota</taxon>
        <taxon>Pezizomycotina</taxon>
        <taxon>Dothideomycetes</taxon>
        <taxon>Pleosporomycetidae</taxon>
        <taxon>Pleosporales</taxon>
        <taxon>Pleosporineae</taxon>
        <taxon>Pleosporaceae</taxon>
        <taxon>Bipolaris</taxon>
    </lineage>
</organism>
<protein>
    <recommendedName>
        <fullName evidence="1">Heterokaryon incompatibility domain-containing protein</fullName>
    </recommendedName>
</protein>
<dbReference type="Proteomes" id="UP000624244">
    <property type="component" value="Unassembled WGS sequence"/>
</dbReference>
<gene>
    <name evidence="2" type="ORF">GGP41_001356</name>
</gene>
<evidence type="ECO:0000259" key="1">
    <source>
        <dbReference type="Pfam" id="PF06985"/>
    </source>
</evidence>
<proteinExistence type="predicted"/>
<evidence type="ECO:0000313" key="3">
    <source>
        <dbReference type="Proteomes" id="UP000624244"/>
    </source>
</evidence>
<dbReference type="EMBL" id="WNKQ01000020">
    <property type="protein sequence ID" value="KAF5845228.1"/>
    <property type="molecule type" value="Genomic_DNA"/>
</dbReference>
<evidence type="ECO:0000313" key="2">
    <source>
        <dbReference type="EMBL" id="KAF5845228.1"/>
    </source>
</evidence>
<reference evidence="2" key="1">
    <citation type="submission" date="2019-11" db="EMBL/GenBank/DDBJ databases">
        <title>Bipolaris sorokiniana Genome sequencing.</title>
        <authorList>
            <person name="Wang H."/>
        </authorList>
    </citation>
    <scope>NUCLEOTIDE SEQUENCE</scope>
</reference>
<feature type="domain" description="Heterokaryon incompatibility" evidence="1">
    <location>
        <begin position="146"/>
        <end position="289"/>
    </location>
</feature>
<dbReference type="PANTHER" id="PTHR24148:SF64">
    <property type="entry name" value="HETEROKARYON INCOMPATIBILITY DOMAIN-CONTAINING PROTEIN"/>
    <property type="match status" value="1"/>
</dbReference>
<accession>A0A8H5Z7V2</accession>
<dbReference type="AlphaFoldDB" id="A0A8H5Z7V2"/>
<dbReference type="InterPro" id="IPR052895">
    <property type="entry name" value="HetReg/Transcr_Mod"/>
</dbReference>